<evidence type="ECO:0000259" key="2">
    <source>
        <dbReference type="Pfam" id="PF13358"/>
    </source>
</evidence>
<sequence length="340" mass="39658">MPYKLSNDTRNNVISLIKAGKGTKNIVQATGVSRALVILMKKQVDPDRVKPRGGRVSTVPDFTKQVIAFKVRKGFLLSAKDVQRYLWSLGYKLQYSSTTQLMRSLGLKTLYKKKKPLIKRTNQKKRLEWAKKHRDWTVEDWNKVIFSDETKINRWGSDGAQITWKHKDDPLRPHNYQTQLKGGGGSMMVWGCMTSSGVGYACRIIEYPMKSELYTHILDTSYKDTLEHFSLSNEEVIFQQDGDTKHTSKLTKKWLADNGINYIQDWPANSPDLNPIEHLWHHVKLKLDAYDTKPKNMDELWDRFDAEWNKFTKEDMKKYYESMPKRIEEVIKAKGGYTKR</sequence>
<gene>
    <name evidence="3" type="ORF">G6F50_011797</name>
</gene>
<dbReference type="InterPro" id="IPR052338">
    <property type="entry name" value="Transposase_5"/>
</dbReference>
<dbReference type="Proteomes" id="UP000740926">
    <property type="component" value="Unassembled WGS sequence"/>
</dbReference>
<proteinExistence type="predicted"/>
<name>A0A9P6YSA0_9FUNG</name>
<dbReference type="GO" id="GO:0003677">
    <property type="term" value="F:DNA binding"/>
    <property type="evidence" value="ECO:0007669"/>
    <property type="project" value="InterPro"/>
</dbReference>
<dbReference type="PANTHER" id="PTHR23022">
    <property type="entry name" value="TRANSPOSABLE ELEMENT-RELATED"/>
    <property type="match status" value="1"/>
</dbReference>
<feature type="domain" description="Transposase Tc1-like" evidence="1">
    <location>
        <begin position="76"/>
        <end position="135"/>
    </location>
</feature>
<evidence type="ECO:0008006" key="5">
    <source>
        <dbReference type="Google" id="ProtNLM"/>
    </source>
</evidence>
<dbReference type="GO" id="GO:0006313">
    <property type="term" value="P:DNA transposition"/>
    <property type="evidence" value="ECO:0007669"/>
    <property type="project" value="InterPro"/>
</dbReference>
<organism evidence="3 4">
    <name type="scientific">Rhizopus delemar</name>
    <dbReference type="NCBI Taxonomy" id="936053"/>
    <lineage>
        <taxon>Eukaryota</taxon>
        <taxon>Fungi</taxon>
        <taxon>Fungi incertae sedis</taxon>
        <taxon>Mucoromycota</taxon>
        <taxon>Mucoromycotina</taxon>
        <taxon>Mucoromycetes</taxon>
        <taxon>Mucorales</taxon>
        <taxon>Mucorineae</taxon>
        <taxon>Rhizopodaceae</taxon>
        <taxon>Rhizopus</taxon>
    </lineage>
</organism>
<dbReference type="InterPro" id="IPR038717">
    <property type="entry name" value="Tc1-like_DDE_dom"/>
</dbReference>
<dbReference type="Pfam" id="PF13358">
    <property type="entry name" value="DDE_3"/>
    <property type="match status" value="1"/>
</dbReference>
<dbReference type="Pfam" id="PF01498">
    <property type="entry name" value="HTH_Tnp_Tc3_2"/>
    <property type="match status" value="1"/>
</dbReference>
<dbReference type="InterPro" id="IPR002492">
    <property type="entry name" value="Transposase_Tc1-like"/>
</dbReference>
<dbReference type="Gene3D" id="3.30.420.10">
    <property type="entry name" value="Ribonuclease H-like superfamily/Ribonuclease H"/>
    <property type="match status" value="1"/>
</dbReference>
<evidence type="ECO:0000313" key="3">
    <source>
        <dbReference type="EMBL" id="KAG1563651.1"/>
    </source>
</evidence>
<dbReference type="GO" id="GO:0015074">
    <property type="term" value="P:DNA integration"/>
    <property type="evidence" value="ECO:0007669"/>
    <property type="project" value="InterPro"/>
</dbReference>
<comment type="caution">
    <text evidence="3">The sequence shown here is derived from an EMBL/GenBank/DDBJ whole genome shotgun (WGS) entry which is preliminary data.</text>
</comment>
<evidence type="ECO:0000313" key="4">
    <source>
        <dbReference type="Proteomes" id="UP000740926"/>
    </source>
</evidence>
<keyword evidence="4" id="KW-1185">Reference proteome</keyword>
<dbReference type="PANTHER" id="PTHR23022:SF135">
    <property type="entry name" value="SI:DKEY-77F5.3"/>
    <property type="match status" value="1"/>
</dbReference>
<dbReference type="EMBL" id="JAANIU010003198">
    <property type="protein sequence ID" value="KAG1563651.1"/>
    <property type="molecule type" value="Genomic_DNA"/>
</dbReference>
<dbReference type="InterPro" id="IPR036397">
    <property type="entry name" value="RNaseH_sf"/>
</dbReference>
<protein>
    <recommendedName>
        <fullName evidence="5">Tc1-like transposase DDE domain-containing protein</fullName>
    </recommendedName>
</protein>
<accession>A0A9P6YSA0</accession>
<evidence type="ECO:0000259" key="1">
    <source>
        <dbReference type="Pfam" id="PF01498"/>
    </source>
</evidence>
<dbReference type="AlphaFoldDB" id="A0A9P6YSA0"/>
<reference evidence="3 4" key="1">
    <citation type="journal article" date="2020" name="Microb. Genom.">
        <title>Genetic diversity of clinical and environmental Mucorales isolates obtained from an investigation of mucormycosis cases among solid organ transplant recipients.</title>
        <authorList>
            <person name="Nguyen M.H."/>
            <person name="Kaul D."/>
            <person name="Muto C."/>
            <person name="Cheng S.J."/>
            <person name="Richter R.A."/>
            <person name="Bruno V.M."/>
            <person name="Liu G."/>
            <person name="Beyhan S."/>
            <person name="Sundermann A.J."/>
            <person name="Mounaud S."/>
            <person name="Pasculle A.W."/>
            <person name="Nierman W.C."/>
            <person name="Driscoll E."/>
            <person name="Cumbie R."/>
            <person name="Clancy C.J."/>
            <person name="Dupont C.L."/>
        </authorList>
    </citation>
    <scope>NUCLEOTIDE SEQUENCE [LARGE SCALE GENOMIC DNA]</scope>
    <source>
        <strain evidence="3 4">GL24</strain>
    </source>
</reference>
<feature type="domain" description="Tc1-like transposase DDE" evidence="2">
    <location>
        <begin position="144"/>
        <end position="296"/>
    </location>
</feature>